<evidence type="ECO:0000313" key="5">
    <source>
        <dbReference type="Proteomes" id="UP000070457"/>
    </source>
</evidence>
<accession>A0A136M061</accession>
<reference evidence="4 5" key="1">
    <citation type="submission" date="2015-02" db="EMBL/GenBank/DDBJ databases">
        <title>Improved understanding of the partial-nitritation anammox process through 23 genomes representing the majority of the microbial community.</title>
        <authorList>
            <person name="Speth D.R."/>
            <person name="In T Zandt M."/>
            <person name="Guerrero Cruz S."/>
            <person name="Jetten M.S."/>
            <person name="Dutilh B.E."/>
        </authorList>
    </citation>
    <scope>NUCLEOTIDE SEQUENCE [LARGE SCALE GENOMIC DNA]</scope>
    <source>
        <strain evidence="4">OLB20</strain>
    </source>
</reference>
<dbReference type="InterPro" id="IPR001867">
    <property type="entry name" value="OmpR/PhoB-type_DNA-bd"/>
</dbReference>
<feature type="DNA-binding region" description="OmpR/PhoB-type" evidence="2">
    <location>
        <begin position="320"/>
        <end position="422"/>
    </location>
</feature>
<evidence type="ECO:0000256" key="1">
    <source>
        <dbReference type="ARBA" id="ARBA00023125"/>
    </source>
</evidence>
<dbReference type="Pfam" id="PF00486">
    <property type="entry name" value="Trans_reg_C"/>
    <property type="match status" value="1"/>
</dbReference>
<dbReference type="GO" id="GO:0000160">
    <property type="term" value="P:phosphorelay signal transduction system"/>
    <property type="evidence" value="ECO:0007669"/>
    <property type="project" value="InterPro"/>
</dbReference>
<dbReference type="SUPFAM" id="SSF46894">
    <property type="entry name" value="C-terminal effector domain of the bipartite response regulators"/>
    <property type="match status" value="1"/>
</dbReference>
<evidence type="ECO:0000259" key="3">
    <source>
        <dbReference type="PROSITE" id="PS51755"/>
    </source>
</evidence>
<dbReference type="Gene3D" id="1.10.10.10">
    <property type="entry name" value="Winged helix-like DNA-binding domain superfamily/Winged helix DNA-binding domain"/>
    <property type="match status" value="1"/>
</dbReference>
<protein>
    <submittedName>
        <fullName evidence="4">Transcriptional regulatory protein YedW</fullName>
    </submittedName>
</protein>
<evidence type="ECO:0000256" key="2">
    <source>
        <dbReference type="PROSITE-ProRule" id="PRU01091"/>
    </source>
</evidence>
<keyword evidence="1 2" id="KW-0238">DNA-binding</keyword>
<evidence type="ECO:0000313" key="4">
    <source>
        <dbReference type="EMBL" id="KXK27281.1"/>
    </source>
</evidence>
<dbReference type="InterPro" id="IPR036388">
    <property type="entry name" value="WH-like_DNA-bd_sf"/>
</dbReference>
<organism evidence="4 5">
    <name type="scientific">candidate division WS6 bacterium OLB20</name>
    <dbReference type="NCBI Taxonomy" id="1617426"/>
    <lineage>
        <taxon>Bacteria</taxon>
        <taxon>Candidatus Dojkabacteria</taxon>
    </lineage>
</organism>
<proteinExistence type="predicted"/>
<dbReference type="CDD" id="cd00383">
    <property type="entry name" value="trans_reg_C"/>
    <property type="match status" value="1"/>
</dbReference>
<feature type="domain" description="OmpR/PhoB-type" evidence="3">
    <location>
        <begin position="320"/>
        <end position="422"/>
    </location>
</feature>
<dbReference type="STRING" id="1617426.TR69_WS6001000155"/>
<dbReference type="GO" id="GO:0003677">
    <property type="term" value="F:DNA binding"/>
    <property type="evidence" value="ECO:0007669"/>
    <property type="project" value="UniProtKB-UniRule"/>
</dbReference>
<dbReference type="InterPro" id="IPR016032">
    <property type="entry name" value="Sig_transdc_resp-reg_C-effctor"/>
</dbReference>
<dbReference type="PROSITE" id="PS51755">
    <property type="entry name" value="OMPR_PHOB"/>
    <property type="match status" value="1"/>
</dbReference>
<dbReference type="EMBL" id="JYNZ01000002">
    <property type="protein sequence ID" value="KXK27281.1"/>
    <property type="molecule type" value="Genomic_DNA"/>
</dbReference>
<dbReference type="Proteomes" id="UP000070457">
    <property type="component" value="Unassembled WGS sequence"/>
</dbReference>
<comment type="caution">
    <text evidence="4">The sequence shown here is derived from an EMBL/GenBank/DDBJ whole genome shotgun (WGS) entry which is preliminary data.</text>
</comment>
<dbReference type="SMART" id="SM00862">
    <property type="entry name" value="Trans_reg_C"/>
    <property type="match status" value="1"/>
</dbReference>
<name>A0A136M061_9BACT</name>
<dbReference type="AlphaFoldDB" id="A0A136M061"/>
<dbReference type="GO" id="GO:0006355">
    <property type="term" value="P:regulation of DNA-templated transcription"/>
    <property type="evidence" value="ECO:0007669"/>
    <property type="project" value="InterPro"/>
</dbReference>
<sequence>MTLSTPEPNLDSHYRESDLARLGEHISRRQSVEVIGMKRVGIGSMLSHFLEHEELYSKYIRNHARQLFVQIDLNELIERELLAFWRLTLKRIVDAGERTGSDTLIDLLRREFRNAIQSDDLFLTVEAVRTSLRAIHQDDWLPTLFFLRFDRMDHLFTPDFQNNLAALNGVCDNELVFVLTGHRRLSHLSSETYTATDFLPFMKTQFIKPADVTSAGIVLDSLSARTGLALSPRTRSQIMQLSGGHIMYLRLLFILYTEHGGLTRSVYSNDERILLQSEELTRHLNRIETGILKKILEEETVSDEERSQGSYLWESGILTQTDMIFSPLLALHLPRLLESGSERSSKPFTRKENDLFNLLKDAMPEIVTRETVASQVWPEYRAFGVSDWTIDRLVSRVRKKLQDRNSPYIIETIRTRGFRLAGTQTDAPADQPLIP</sequence>
<gene>
    <name evidence="4" type="ORF">TR69_WS6001000155</name>
</gene>